<proteinExistence type="predicted"/>
<dbReference type="EMBL" id="FOVM01000001">
    <property type="protein sequence ID" value="SFN44249.1"/>
    <property type="molecule type" value="Genomic_DNA"/>
</dbReference>
<reference evidence="2" key="1">
    <citation type="submission" date="2016-10" db="EMBL/GenBank/DDBJ databases">
        <authorList>
            <person name="Varghese N."/>
            <person name="Submissions S."/>
        </authorList>
    </citation>
    <scope>NUCLEOTIDE SEQUENCE [LARGE SCALE GENOMIC DNA]</scope>
    <source>
        <strain evidence="2">CGMCC 1.11101</strain>
    </source>
</reference>
<name>A0A1I4Z2P9_9MICO</name>
<gene>
    <name evidence="1" type="ORF">SAMN05216219_0679</name>
</gene>
<sequence>MHQAPIGHERGSGGGATPSTAYQCWTRHLLDRETSTAVLVHMTLPLDSIVIAHNLARDGQTEVGLSQWHELAGGGVSVDRCAWRLTPAFHVKLVSRQAQDDTESR</sequence>
<protein>
    <submittedName>
        <fullName evidence="1">Uncharacterized protein</fullName>
    </submittedName>
</protein>
<organism evidence="1 2">
    <name type="scientific">Mycetocola miduiensis</name>
    <dbReference type="NCBI Taxonomy" id="995034"/>
    <lineage>
        <taxon>Bacteria</taxon>
        <taxon>Bacillati</taxon>
        <taxon>Actinomycetota</taxon>
        <taxon>Actinomycetes</taxon>
        <taxon>Micrococcales</taxon>
        <taxon>Microbacteriaceae</taxon>
        <taxon>Mycetocola</taxon>
    </lineage>
</organism>
<evidence type="ECO:0000313" key="1">
    <source>
        <dbReference type="EMBL" id="SFN44249.1"/>
    </source>
</evidence>
<accession>A0A1I4Z2P9</accession>
<keyword evidence="2" id="KW-1185">Reference proteome</keyword>
<evidence type="ECO:0000313" key="2">
    <source>
        <dbReference type="Proteomes" id="UP000198867"/>
    </source>
</evidence>
<dbReference type="AlphaFoldDB" id="A0A1I4Z2P9"/>
<dbReference type="Proteomes" id="UP000198867">
    <property type="component" value="Unassembled WGS sequence"/>
</dbReference>